<dbReference type="AlphaFoldDB" id="A0A067T241"/>
<dbReference type="EMBL" id="KL142387">
    <property type="protein sequence ID" value="KDR73088.1"/>
    <property type="molecule type" value="Genomic_DNA"/>
</dbReference>
<accession>A0A067T241</accession>
<feature type="non-terminal residue" evidence="1">
    <location>
        <position position="1"/>
    </location>
</feature>
<reference evidence="2" key="1">
    <citation type="journal article" date="2014" name="Proc. Natl. Acad. Sci. U.S.A.">
        <title>Extensive sampling of basidiomycete genomes demonstrates inadequacy of the white-rot/brown-rot paradigm for wood decay fungi.</title>
        <authorList>
            <person name="Riley R."/>
            <person name="Salamov A.A."/>
            <person name="Brown D.W."/>
            <person name="Nagy L.G."/>
            <person name="Floudas D."/>
            <person name="Held B.W."/>
            <person name="Levasseur A."/>
            <person name="Lombard V."/>
            <person name="Morin E."/>
            <person name="Otillar R."/>
            <person name="Lindquist E.A."/>
            <person name="Sun H."/>
            <person name="LaButti K.M."/>
            <person name="Schmutz J."/>
            <person name="Jabbour D."/>
            <person name="Luo H."/>
            <person name="Baker S.E."/>
            <person name="Pisabarro A.G."/>
            <person name="Walton J.D."/>
            <person name="Blanchette R.A."/>
            <person name="Henrissat B."/>
            <person name="Martin F."/>
            <person name="Cullen D."/>
            <person name="Hibbett D.S."/>
            <person name="Grigoriev I.V."/>
        </authorList>
    </citation>
    <scope>NUCLEOTIDE SEQUENCE [LARGE SCALE GENOMIC DNA]</scope>
    <source>
        <strain evidence="2">CBS 339.88</strain>
    </source>
</reference>
<dbReference type="HOGENOM" id="CLU_124543_0_0_1"/>
<dbReference type="OrthoDB" id="2745898at2759"/>
<keyword evidence="2" id="KW-1185">Reference proteome</keyword>
<gene>
    <name evidence="1" type="ORF">GALMADRAFT_252549</name>
</gene>
<name>A0A067T241_GALM3</name>
<proteinExistence type="predicted"/>
<protein>
    <submittedName>
        <fullName evidence="1">Uncharacterized protein</fullName>
    </submittedName>
</protein>
<organism evidence="1 2">
    <name type="scientific">Galerina marginata (strain CBS 339.88)</name>
    <dbReference type="NCBI Taxonomy" id="685588"/>
    <lineage>
        <taxon>Eukaryota</taxon>
        <taxon>Fungi</taxon>
        <taxon>Dikarya</taxon>
        <taxon>Basidiomycota</taxon>
        <taxon>Agaricomycotina</taxon>
        <taxon>Agaricomycetes</taxon>
        <taxon>Agaricomycetidae</taxon>
        <taxon>Agaricales</taxon>
        <taxon>Agaricineae</taxon>
        <taxon>Strophariaceae</taxon>
        <taxon>Galerina</taxon>
    </lineage>
</organism>
<evidence type="ECO:0000313" key="2">
    <source>
        <dbReference type="Proteomes" id="UP000027222"/>
    </source>
</evidence>
<sequence length="187" mass="21388">MKPIIDLTNLASIVLILSERDEFNAAQELLKHCEHLTRAEVDIQIYSPPFTWAGLSRMLHPSIQTLTHLRLKTILYDESGTGDPLSGLDAELEQFRHQNQIEDIAIRVSIETDTECNRGEWGRLDEELTRSGWPKLKSVSLSIVIWSYIWEGNDLKLALKKLPETQFPKLSSSKSVVFEFEVINEIV</sequence>
<evidence type="ECO:0000313" key="1">
    <source>
        <dbReference type="EMBL" id="KDR73088.1"/>
    </source>
</evidence>
<dbReference type="Proteomes" id="UP000027222">
    <property type="component" value="Unassembled WGS sequence"/>
</dbReference>